<proteinExistence type="predicted"/>
<dbReference type="InterPro" id="IPR011059">
    <property type="entry name" value="Metal-dep_hydrolase_composite"/>
</dbReference>
<protein>
    <recommendedName>
        <fullName evidence="2">Amidohydrolase-related domain-containing protein</fullName>
    </recommendedName>
</protein>
<reference evidence="3" key="1">
    <citation type="submission" date="2018-05" db="EMBL/GenBank/DDBJ databases">
        <authorList>
            <person name="Lanie J.A."/>
            <person name="Ng W.-L."/>
            <person name="Kazmierczak K.M."/>
            <person name="Andrzejewski T.M."/>
            <person name="Davidsen T.M."/>
            <person name="Wayne K.J."/>
            <person name="Tettelin H."/>
            <person name="Glass J.I."/>
            <person name="Rusch D."/>
            <person name="Podicherti R."/>
            <person name="Tsui H.-C.T."/>
            <person name="Winkler M.E."/>
        </authorList>
    </citation>
    <scope>NUCLEOTIDE SEQUENCE</scope>
</reference>
<dbReference type="PANTHER" id="PTHR43794:SF11">
    <property type="entry name" value="AMIDOHYDROLASE-RELATED DOMAIN-CONTAINING PROTEIN"/>
    <property type="match status" value="1"/>
</dbReference>
<dbReference type="AlphaFoldDB" id="A0A382FA89"/>
<accession>A0A382FA89</accession>
<dbReference type="SUPFAM" id="SSF51338">
    <property type="entry name" value="Composite domain of metallo-dependent hydrolases"/>
    <property type="match status" value="1"/>
</dbReference>
<dbReference type="Gene3D" id="3.20.20.140">
    <property type="entry name" value="Metal-dependent hydrolases"/>
    <property type="match status" value="1"/>
</dbReference>
<feature type="domain" description="Amidohydrolase-related" evidence="2">
    <location>
        <begin position="60"/>
        <end position="326"/>
    </location>
</feature>
<dbReference type="Gene3D" id="2.30.40.10">
    <property type="entry name" value="Urease, subunit C, domain 1"/>
    <property type="match status" value="1"/>
</dbReference>
<feature type="non-terminal residue" evidence="3">
    <location>
        <position position="326"/>
    </location>
</feature>
<evidence type="ECO:0000256" key="1">
    <source>
        <dbReference type="ARBA" id="ARBA00022801"/>
    </source>
</evidence>
<dbReference type="InterPro" id="IPR050287">
    <property type="entry name" value="MTA/SAH_deaminase"/>
</dbReference>
<evidence type="ECO:0000259" key="2">
    <source>
        <dbReference type="Pfam" id="PF01979"/>
    </source>
</evidence>
<dbReference type="InterPro" id="IPR032466">
    <property type="entry name" value="Metal_Hydrolase"/>
</dbReference>
<dbReference type="SUPFAM" id="SSF51556">
    <property type="entry name" value="Metallo-dependent hydrolases"/>
    <property type="match status" value="1"/>
</dbReference>
<dbReference type="GO" id="GO:0016810">
    <property type="term" value="F:hydrolase activity, acting on carbon-nitrogen (but not peptide) bonds"/>
    <property type="evidence" value="ECO:0007669"/>
    <property type="project" value="InterPro"/>
</dbReference>
<keyword evidence="1" id="KW-0378">Hydrolase</keyword>
<dbReference type="InterPro" id="IPR006680">
    <property type="entry name" value="Amidohydro-rel"/>
</dbReference>
<dbReference type="PANTHER" id="PTHR43794">
    <property type="entry name" value="AMINOHYDROLASE SSNA-RELATED"/>
    <property type="match status" value="1"/>
</dbReference>
<gene>
    <name evidence="3" type="ORF">METZ01_LOCUS211861</name>
</gene>
<dbReference type="EMBL" id="UINC01048460">
    <property type="protein sequence ID" value="SVB59007.1"/>
    <property type="molecule type" value="Genomic_DNA"/>
</dbReference>
<organism evidence="3">
    <name type="scientific">marine metagenome</name>
    <dbReference type="NCBI Taxonomy" id="408172"/>
    <lineage>
        <taxon>unclassified sequences</taxon>
        <taxon>metagenomes</taxon>
        <taxon>ecological metagenomes</taxon>
    </lineage>
</organism>
<dbReference type="Pfam" id="PF01979">
    <property type="entry name" value="Amidohydro_1"/>
    <property type="match status" value="1"/>
</dbReference>
<sequence>MAKPVELLIEDAWLVATMDDQRRELAGGWVAIDDGFVVGVGSANDVAPRSVKRVNASGCLVTPGLVNTHHHLFQNLTRAYRPMTSAPLFDWLQSLYPLWTESIDEEAMFLAAWVGLAELALSGCTTTSDHHYLHPARAGDLLAAEIQAAIELSMRFHPTYGSMSLSVKDGGLPPDAAVRDEDDILAESERHVSRWHNPAFGAMVRVALAPCSPFTVTPDLMRRTAELAERLDVRLHTHLAENSEDDEFAIARFGRRPVELYEDVGWLTERSWGAHVVRPNEAEIARLGAAGVGIAHCPSSNMILSSGIAPVVAMREAGCPVGLGCD</sequence>
<name>A0A382FA89_9ZZZZ</name>
<evidence type="ECO:0000313" key="3">
    <source>
        <dbReference type="EMBL" id="SVB59007.1"/>
    </source>
</evidence>